<evidence type="ECO:0000256" key="1">
    <source>
        <dbReference type="ARBA" id="ARBA00022468"/>
    </source>
</evidence>
<feature type="compositionally biased region" description="Low complexity" evidence="6">
    <location>
        <begin position="150"/>
        <end position="162"/>
    </location>
</feature>
<keyword evidence="4" id="KW-0862">Zinc</keyword>
<dbReference type="InterPro" id="IPR038508">
    <property type="entry name" value="ArfGAP_dom_sf"/>
</dbReference>
<dbReference type="GO" id="GO:0000139">
    <property type="term" value="C:Golgi membrane"/>
    <property type="evidence" value="ECO:0007669"/>
    <property type="project" value="GOC"/>
</dbReference>
<dbReference type="PANTHER" id="PTHR45686:SF4">
    <property type="entry name" value="ADP-RIBOSYLATION FACTOR GTPASE ACTIVATING PROTEIN 3, ISOFORM H"/>
    <property type="match status" value="1"/>
</dbReference>
<reference evidence="9" key="1">
    <citation type="journal article" date="2006" name="PLoS Biol.">
        <title>Macronuclear genome sequence of the ciliate Tetrahymena thermophila, a model eukaryote.</title>
        <authorList>
            <person name="Eisen J.A."/>
            <person name="Coyne R.S."/>
            <person name="Wu M."/>
            <person name="Wu D."/>
            <person name="Thiagarajan M."/>
            <person name="Wortman J.R."/>
            <person name="Badger J.H."/>
            <person name="Ren Q."/>
            <person name="Amedeo P."/>
            <person name="Jones K.M."/>
            <person name="Tallon L.J."/>
            <person name="Delcher A.L."/>
            <person name="Salzberg S.L."/>
            <person name="Silva J.C."/>
            <person name="Haas B.J."/>
            <person name="Majoros W.H."/>
            <person name="Farzad M."/>
            <person name="Carlton J.M."/>
            <person name="Smith R.K. Jr."/>
            <person name="Garg J."/>
            <person name="Pearlman R.E."/>
            <person name="Karrer K.M."/>
            <person name="Sun L."/>
            <person name="Manning G."/>
            <person name="Elde N.C."/>
            <person name="Turkewitz A.P."/>
            <person name="Asai D.J."/>
            <person name="Wilkes D.E."/>
            <person name="Wang Y."/>
            <person name="Cai H."/>
            <person name="Collins K."/>
            <person name="Stewart B.A."/>
            <person name="Lee S.R."/>
            <person name="Wilamowska K."/>
            <person name="Weinberg Z."/>
            <person name="Ruzzo W.L."/>
            <person name="Wloga D."/>
            <person name="Gaertig J."/>
            <person name="Frankel J."/>
            <person name="Tsao C.-C."/>
            <person name="Gorovsky M.A."/>
            <person name="Keeling P.J."/>
            <person name="Waller R.F."/>
            <person name="Patron N.J."/>
            <person name="Cherry J.M."/>
            <person name="Stover N.A."/>
            <person name="Krieger C.J."/>
            <person name="del Toro C."/>
            <person name="Ryder H.F."/>
            <person name="Williamson S.C."/>
            <person name="Barbeau R.A."/>
            <person name="Hamilton E.P."/>
            <person name="Orias E."/>
        </authorList>
    </citation>
    <scope>NUCLEOTIDE SEQUENCE [LARGE SCALE GENOMIC DNA]</scope>
    <source>
        <strain evidence="9">SB210</strain>
    </source>
</reference>
<evidence type="ECO:0000259" key="7">
    <source>
        <dbReference type="PROSITE" id="PS50115"/>
    </source>
</evidence>
<dbReference type="GeneID" id="24439221"/>
<sequence>MISSQFQQEVFEKIQQDSENQFCFECGNKSNAWASVNNGIFLCLNCSGVHRGFGVNVSFIRSVDMDSWSQSQLNLMLQGGNAKLRKFFEKYNLPKDAPMDFKYKTKAGIYYREMLKCIADGNPIPEPPSQEEALELVSFQNPNFLNNMKNNQGISNSSQQSNQEKDEIGQAVDQVKNFFSVAYQKTAEATKAAYKKADEKYHDPDFQQKLQSTKEKSAEVAKKGYETVKKGLFGAFSFIKNKVDSLSEDQKQNQGHQQQQQQQYNPQNHDLN</sequence>
<accession>W7XI32</accession>
<protein>
    <submittedName>
        <fullName evidence="8">ARF GTPase activator</fullName>
    </submittedName>
</protein>
<keyword evidence="2" id="KW-0479">Metal-binding</keyword>
<dbReference type="InParanoid" id="W7XI32"/>
<dbReference type="eggNOG" id="KOG0706">
    <property type="taxonomic scope" value="Eukaryota"/>
</dbReference>
<dbReference type="GO" id="GO:0048205">
    <property type="term" value="P:COPI coating of Golgi vesicle"/>
    <property type="evidence" value="ECO:0007669"/>
    <property type="project" value="TreeGrafter"/>
</dbReference>
<evidence type="ECO:0000313" key="8">
    <source>
        <dbReference type="EMBL" id="EWS72944.1"/>
    </source>
</evidence>
<dbReference type="InterPro" id="IPR001164">
    <property type="entry name" value="ArfGAP_dom"/>
</dbReference>
<dbReference type="STRING" id="312017.W7XI32"/>
<dbReference type="Pfam" id="PF01412">
    <property type="entry name" value="ArfGap"/>
    <property type="match status" value="1"/>
</dbReference>
<keyword evidence="1" id="KW-0343">GTPase activation</keyword>
<dbReference type="GO" id="GO:0005096">
    <property type="term" value="F:GTPase activator activity"/>
    <property type="evidence" value="ECO:0007669"/>
    <property type="project" value="UniProtKB-KW"/>
</dbReference>
<dbReference type="InterPro" id="IPR037278">
    <property type="entry name" value="ARFGAP/RecO"/>
</dbReference>
<feature type="region of interest" description="Disordered" evidence="6">
    <location>
        <begin position="245"/>
        <end position="272"/>
    </location>
</feature>
<dbReference type="SMART" id="SM00105">
    <property type="entry name" value="ArfGap"/>
    <property type="match status" value="1"/>
</dbReference>
<evidence type="ECO:0000256" key="3">
    <source>
        <dbReference type="ARBA" id="ARBA00022771"/>
    </source>
</evidence>
<feature type="compositionally biased region" description="Low complexity" evidence="6">
    <location>
        <begin position="252"/>
        <end position="272"/>
    </location>
</feature>
<dbReference type="CDD" id="cd08830">
    <property type="entry name" value="ArfGap_ArfGap1"/>
    <property type="match status" value="1"/>
</dbReference>
<dbReference type="Gene3D" id="1.10.220.150">
    <property type="entry name" value="Arf GTPase activating protein"/>
    <property type="match status" value="1"/>
</dbReference>
<dbReference type="OrthoDB" id="983479at2759"/>
<evidence type="ECO:0000256" key="2">
    <source>
        <dbReference type="ARBA" id="ARBA00022723"/>
    </source>
</evidence>
<evidence type="ECO:0000313" key="9">
    <source>
        <dbReference type="Proteomes" id="UP000009168"/>
    </source>
</evidence>
<evidence type="ECO:0000256" key="4">
    <source>
        <dbReference type="ARBA" id="ARBA00022833"/>
    </source>
</evidence>
<dbReference type="FunCoup" id="W7XI32">
    <property type="interactions" value="22"/>
</dbReference>
<dbReference type="PROSITE" id="PS50115">
    <property type="entry name" value="ARFGAP"/>
    <property type="match status" value="1"/>
</dbReference>
<gene>
    <name evidence="8" type="ORF">TTHERM_000486239</name>
</gene>
<organism evidence="8 9">
    <name type="scientific">Tetrahymena thermophila (strain SB210)</name>
    <dbReference type="NCBI Taxonomy" id="312017"/>
    <lineage>
        <taxon>Eukaryota</taxon>
        <taxon>Sar</taxon>
        <taxon>Alveolata</taxon>
        <taxon>Ciliophora</taxon>
        <taxon>Intramacronucleata</taxon>
        <taxon>Oligohymenophorea</taxon>
        <taxon>Hymenostomatida</taxon>
        <taxon>Tetrahymenina</taxon>
        <taxon>Tetrahymenidae</taxon>
        <taxon>Tetrahymena</taxon>
    </lineage>
</organism>
<keyword evidence="3 5" id="KW-0863">Zinc-finger</keyword>
<dbReference type="KEGG" id="tet:TTHERM_000486239"/>
<name>W7XI32_TETTS</name>
<dbReference type="Proteomes" id="UP000009168">
    <property type="component" value="Unassembled WGS sequence"/>
</dbReference>
<dbReference type="SUPFAM" id="SSF57863">
    <property type="entry name" value="ArfGap/RecO-like zinc finger"/>
    <property type="match status" value="1"/>
</dbReference>
<dbReference type="AlphaFoldDB" id="W7XI32"/>
<dbReference type="GO" id="GO:0008270">
    <property type="term" value="F:zinc ion binding"/>
    <property type="evidence" value="ECO:0007669"/>
    <property type="project" value="UniProtKB-KW"/>
</dbReference>
<dbReference type="EMBL" id="GG662587">
    <property type="protein sequence ID" value="EWS72944.1"/>
    <property type="molecule type" value="Genomic_DNA"/>
</dbReference>
<dbReference type="PRINTS" id="PR00405">
    <property type="entry name" value="REVINTRACTNG"/>
</dbReference>
<keyword evidence="9" id="KW-1185">Reference proteome</keyword>
<evidence type="ECO:0000256" key="5">
    <source>
        <dbReference type="PROSITE-ProRule" id="PRU00288"/>
    </source>
</evidence>
<dbReference type="RefSeq" id="XP_012654511.1">
    <property type="nucleotide sequence ID" value="XM_012799057.1"/>
</dbReference>
<evidence type="ECO:0000256" key="6">
    <source>
        <dbReference type="SAM" id="MobiDB-lite"/>
    </source>
</evidence>
<dbReference type="PANTHER" id="PTHR45686">
    <property type="entry name" value="ADP-RIBOSYLATION FACTOR GTPASE ACTIVATING PROTEIN 3, ISOFORM H-RELATED"/>
    <property type="match status" value="1"/>
</dbReference>
<feature type="region of interest" description="Disordered" evidence="6">
    <location>
        <begin position="148"/>
        <end position="167"/>
    </location>
</feature>
<feature type="domain" description="Arf-GAP" evidence="7">
    <location>
        <begin position="8"/>
        <end position="89"/>
    </location>
</feature>
<proteinExistence type="predicted"/>